<feature type="transmembrane region" description="Helical" evidence="5">
    <location>
        <begin position="35"/>
        <end position="62"/>
    </location>
</feature>
<dbReference type="GO" id="GO:0006508">
    <property type="term" value="P:proteolysis"/>
    <property type="evidence" value="ECO:0007669"/>
    <property type="project" value="UniProtKB-KW"/>
</dbReference>
<dbReference type="Pfam" id="PF01957">
    <property type="entry name" value="NfeD"/>
    <property type="match status" value="1"/>
</dbReference>
<dbReference type="OrthoDB" id="5054at2"/>
<dbReference type="PANTHER" id="PTHR33507">
    <property type="entry name" value="INNER MEMBRANE PROTEIN YBBJ"/>
    <property type="match status" value="1"/>
</dbReference>
<name>A0A1D3TSB2_9FIRM</name>
<dbReference type="PANTHER" id="PTHR33507:SF3">
    <property type="entry name" value="INNER MEMBRANE PROTEIN YBBJ"/>
    <property type="match status" value="1"/>
</dbReference>
<evidence type="ECO:0000313" key="7">
    <source>
        <dbReference type="EMBL" id="SCP96739.1"/>
    </source>
</evidence>
<dbReference type="InterPro" id="IPR012340">
    <property type="entry name" value="NA-bd_OB-fold"/>
</dbReference>
<keyword evidence="2 5" id="KW-0812">Transmembrane</keyword>
<evidence type="ECO:0000313" key="8">
    <source>
        <dbReference type="Proteomes" id="UP000199315"/>
    </source>
</evidence>
<dbReference type="InterPro" id="IPR002810">
    <property type="entry name" value="NfeD-like_C"/>
</dbReference>
<protein>
    <submittedName>
        <fullName evidence="7">Membrane protein implicated in regulation of membrane protease activity</fullName>
    </submittedName>
</protein>
<evidence type="ECO:0000256" key="4">
    <source>
        <dbReference type="ARBA" id="ARBA00023136"/>
    </source>
</evidence>
<feature type="domain" description="NfeD-like C-terminal" evidence="6">
    <location>
        <begin position="80"/>
        <end position="140"/>
    </location>
</feature>
<dbReference type="GO" id="GO:0008233">
    <property type="term" value="F:peptidase activity"/>
    <property type="evidence" value="ECO:0007669"/>
    <property type="project" value="UniProtKB-KW"/>
</dbReference>
<keyword evidence="7" id="KW-0378">Hydrolase</keyword>
<sequence length="148" mass="16038">MEAVYWLIILAVLLVAELMTFGLVTIWFAGGALAAFIAATAGANLGVQIVLFLGVSLVLLFLTRPFAVKYLNKNKTATNVDSLVGQTGIVMEAINNLEGKGKVMLNGQEWTARTRKDETVLAKGKKVTVKKISGVKLIVEEKTEENEQ</sequence>
<keyword evidence="8" id="KW-1185">Reference proteome</keyword>
<evidence type="ECO:0000256" key="3">
    <source>
        <dbReference type="ARBA" id="ARBA00022989"/>
    </source>
</evidence>
<evidence type="ECO:0000256" key="1">
    <source>
        <dbReference type="ARBA" id="ARBA00004141"/>
    </source>
</evidence>
<feature type="transmembrane region" description="Helical" evidence="5">
    <location>
        <begin position="7"/>
        <end position="29"/>
    </location>
</feature>
<dbReference type="InterPro" id="IPR052165">
    <property type="entry name" value="Membrane_assoc_protease"/>
</dbReference>
<accession>A0A1D3TSB2</accession>
<keyword evidence="3 5" id="KW-1133">Transmembrane helix</keyword>
<evidence type="ECO:0000259" key="6">
    <source>
        <dbReference type="Pfam" id="PF01957"/>
    </source>
</evidence>
<organism evidence="7 8">
    <name type="scientific">Anaerobium acetethylicum</name>
    <dbReference type="NCBI Taxonomy" id="1619234"/>
    <lineage>
        <taxon>Bacteria</taxon>
        <taxon>Bacillati</taxon>
        <taxon>Bacillota</taxon>
        <taxon>Clostridia</taxon>
        <taxon>Lachnospirales</taxon>
        <taxon>Lachnospiraceae</taxon>
        <taxon>Anaerobium</taxon>
    </lineage>
</organism>
<keyword evidence="7" id="KW-0645">Protease</keyword>
<dbReference type="RefSeq" id="WP_091232239.1">
    <property type="nucleotide sequence ID" value="NZ_FMKA01000006.1"/>
</dbReference>
<dbReference type="GO" id="GO:0005886">
    <property type="term" value="C:plasma membrane"/>
    <property type="evidence" value="ECO:0007669"/>
    <property type="project" value="TreeGrafter"/>
</dbReference>
<dbReference type="AlphaFoldDB" id="A0A1D3TSB2"/>
<proteinExistence type="predicted"/>
<dbReference type="EMBL" id="FMKA01000006">
    <property type="protein sequence ID" value="SCP96739.1"/>
    <property type="molecule type" value="Genomic_DNA"/>
</dbReference>
<gene>
    <name evidence="7" type="ORF">SAMN05421730_100638</name>
</gene>
<dbReference type="Proteomes" id="UP000199315">
    <property type="component" value="Unassembled WGS sequence"/>
</dbReference>
<reference evidence="7 8" key="1">
    <citation type="submission" date="2016-09" db="EMBL/GenBank/DDBJ databases">
        <authorList>
            <person name="Capua I."/>
            <person name="De Benedictis P."/>
            <person name="Joannis T."/>
            <person name="Lombin L.H."/>
            <person name="Cattoli G."/>
        </authorList>
    </citation>
    <scope>NUCLEOTIDE SEQUENCE [LARGE SCALE GENOMIC DNA]</scope>
    <source>
        <strain evidence="7 8">GluBS11</strain>
    </source>
</reference>
<dbReference type="STRING" id="1619234.SAMN05421730_100638"/>
<evidence type="ECO:0000256" key="2">
    <source>
        <dbReference type="ARBA" id="ARBA00022692"/>
    </source>
</evidence>
<evidence type="ECO:0000256" key="5">
    <source>
        <dbReference type="SAM" id="Phobius"/>
    </source>
</evidence>
<keyword evidence="4 5" id="KW-0472">Membrane</keyword>
<comment type="subcellular location">
    <subcellularLocation>
        <location evidence="1">Membrane</location>
        <topology evidence="1">Multi-pass membrane protein</topology>
    </subcellularLocation>
</comment>
<dbReference type="SUPFAM" id="SSF141322">
    <property type="entry name" value="NfeD domain-like"/>
    <property type="match status" value="1"/>
</dbReference>
<dbReference type="Gene3D" id="2.40.50.140">
    <property type="entry name" value="Nucleic acid-binding proteins"/>
    <property type="match status" value="1"/>
</dbReference>